<evidence type="ECO:0000313" key="4">
    <source>
        <dbReference type="Proteomes" id="UP000054284"/>
    </source>
</evidence>
<dbReference type="Proteomes" id="UP000054284">
    <property type="component" value="Unassembled WGS sequence"/>
</dbReference>
<gene>
    <name evidence="1" type="ORF">ASUL_02734</name>
    <name evidence="2" type="ORF">TQ35_04965</name>
</gene>
<proteinExistence type="predicted"/>
<reference evidence="2 3" key="2">
    <citation type="submission" date="2015-03" db="EMBL/GenBank/DDBJ databases">
        <title>Metagenome Sequencing of an Archaeal-Dominated Microbial Community from a Hot Spring at the Los Azufres Geothermal Field, Mexico.</title>
        <authorList>
            <person name="Servin-Garciduenas L.E."/>
            <person name="Martinez-Romero E."/>
        </authorList>
    </citation>
    <scope>NUCLEOTIDE SEQUENCE [LARGE SCALE GENOMIC DNA]</scope>
    <source>
        <strain evidence="2">AZ1-454</strain>
    </source>
</reference>
<dbReference type="InterPro" id="IPR023393">
    <property type="entry name" value="START-like_dom_sf"/>
</dbReference>
<dbReference type="Pfam" id="PF11485">
    <property type="entry name" value="STK_08120-like"/>
    <property type="match status" value="1"/>
</dbReference>
<comment type="caution">
    <text evidence="1">The sequence shown here is derived from an EMBL/GenBank/DDBJ whole genome shotgun (WGS) entry which is preliminary data.</text>
</comment>
<dbReference type="EMBL" id="JZWS01000041">
    <property type="protein sequence ID" value="KJR78862.1"/>
    <property type="molecule type" value="Genomic_DNA"/>
</dbReference>
<dbReference type="EMBL" id="ASRH01000002">
    <property type="protein sequence ID" value="EWG07924.1"/>
    <property type="molecule type" value="Genomic_DNA"/>
</dbReference>
<evidence type="ECO:0000313" key="1">
    <source>
        <dbReference type="EMBL" id="EWG07924.1"/>
    </source>
</evidence>
<sequence length="103" mass="11509">MSLISKEFKTSHECDAVLSIMKDPKFLLKNLFPSVREVELRERGGLVATGKFMLQGFKMSGNVYSSPTSITYVLTMNDKKDSGGKLVISCFNGEVKIDFEYEG</sequence>
<evidence type="ECO:0000313" key="3">
    <source>
        <dbReference type="Proteomes" id="UP000053480"/>
    </source>
</evidence>
<name>W7L871_9CREN</name>
<evidence type="ECO:0008006" key="5">
    <source>
        <dbReference type="Google" id="ProtNLM"/>
    </source>
</evidence>
<organism evidence="1 4">
    <name type="scientific">Candidatus Aramenus sulfurataquae</name>
    <dbReference type="NCBI Taxonomy" id="1326980"/>
    <lineage>
        <taxon>Archaea</taxon>
        <taxon>Thermoproteota</taxon>
        <taxon>Thermoprotei</taxon>
        <taxon>Sulfolobales</taxon>
        <taxon>Sulfolobaceae</taxon>
        <taxon>Candidatus Aramenus</taxon>
    </lineage>
</organism>
<protein>
    <recommendedName>
        <fullName evidence="5">DUF3211 domain-containing protein</fullName>
    </recommendedName>
</protein>
<evidence type="ECO:0000313" key="2">
    <source>
        <dbReference type="EMBL" id="KJR78862.1"/>
    </source>
</evidence>
<dbReference type="AlphaFoldDB" id="W7L871"/>
<dbReference type="Gene3D" id="3.30.530.20">
    <property type="match status" value="1"/>
</dbReference>
<accession>W7L871</accession>
<keyword evidence="4" id="KW-1185">Reference proteome</keyword>
<reference evidence="1 4" key="1">
    <citation type="journal article" date="2014" name="Genome Announc.">
        <title>Draft Genome Sequence of the Sulfolobales Archaeon AZ1, Obtained through Metagenomic Analysis of a Mexican Hot Spring.</title>
        <authorList>
            <person name="Servin-Garciduenas L.E."/>
            <person name="Martinez-Romero E."/>
        </authorList>
    </citation>
    <scope>NUCLEOTIDE SEQUENCE [LARGE SCALE GENOMIC DNA]</scope>
    <source>
        <strain evidence="1">AZ1-illumnia</strain>
    </source>
</reference>
<dbReference type="InterPro" id="IPR021578">
    <property type="entry name" value="STK_08120-like"/>
</dbReference>